<dbReference type="PANTHER" id="PTHR11693">
    <property type="entry name" value="ATP SYNTHASE GAMMA CHAIN"/>
    <property type="match status" value="1"/>
</dbReference>
<evidence type="ECO:0000313" key="11">
    <source>
        <dbReference type="Proteomes" id="UP001225378"/>
    </source>
</evidence>
<evidence type="ECO:0000256" key="4">
    <source>
        <dbReference type="ARBA" id="ARBA00022448"/>
    </source>
</evidence>
<sequence length="295" mass="33925">MKTLEALQRDMATTTDMQDIVRTMKVLAAVSIRQYERAQESLQQYNRTVELGLQAVLRRKPANTMGGGEKEQGEVGAIVFGSDHGLCGRYNENMAAFAMRELDKMQRQTNGRRILVVGARIDASLRAMGQSVEECFWVPGTVDNITETVQKILLKIDDWQQQDIATIMLFHHARRQRVTYPPEVRQLLPVDLSRFNRDRNKPWPSRSLPQFTMPAEQLLRSLIRQYLFGRLFNACAESLAGEHASRLMSMQVAEKNIQQRLESLTAVYRQQRQNQITEELLDVVSGFEALQERKR</sequence>
<evidence type="ECO:0000256" key="9">
    <source>
        <dbReference type="ARBA" id="ARBA00023310"/>
    </source>
</evidence>
<organism evidence="10 11">
    <name type="scientific">Methylomarinum roseum</name>
    <dbReference type="NCBI Taxonomy" id="3067653"/>
    <lineage>
        <taxon>Bacteria</taxon>
        <taxon>Pseudomonadati</taxon>
        <taxon>Pseudomonadota</taxon>
        <taxon>Gammaproteobacteria</taxon>
        <taxon>Methylococcales</taxon>
        <taxon>Methylococcaceae</taxon>
        <taxon>Methylomarinum</taxon>
    </lineage>
</organism>
<evidence type="ECO:0000256" key="1">
    <source>
        <dbReference type="ARBA" id="ARBA00003456"/>
    </source>
</evidence>
<protein>
    <submittedName>
        <fullName evidence="10">F0F1 ATP synthase subunit gamma</fullName>
    </submittedName>
</protein>
<dbReference type="GO" id="GO:0046933">
    <property type="term" value="F:proton-transporting ATP synthase activity, rotational mechanism"/>
    <property type="evidence" value="ECO:0007669"/>
    <property type="project" value="InterPro"/>
</dbReference>
<dbReference type="Pfam" id="PF00231">
    <property type="entry name" value="ATP-synt"/>
    <property type="match status" value="1"/>
</dbReference>
<keyword evidence="6" id="KW-0406">Ion transport</keyword>
<keyword evidence="7" id="KW-0472">Membrane</keyword>
<evidence type="ECO:0000256" key="3">
    <source>
        <dbReference type="ARBA" id="ARBA00007681"/>
    </source>
</evidence>
<dbReference type="NCBIfam" id="TIGR03323">
    <property type="entry name" value="alt_F1F0_F1_gam"/>
    <property type="match status" value="1"/>
</dbReference>
<name>A0AAU7NX83_9GAMM</name>
<keyword evidence="9" id="KW-0066">ATP synthesis</keyword>
<dbReference type="CDD" id="cd12151">
    <property type="entry name" value="F1-ATPase_gamma"/>
    <property type="match status" value="1"/>
</dbReference>
<comment type="subcellular location">
    <subcellularLocation>
        <location evidence="2">Membrane</location>
        <topology evidence="2">Peripheral membrane protein</topology>
    </subcellularLocation>
</comment>
<dbReference type="Gene3D" id="1.10.287.80">
    <property type="entry name" value="ATP synthase, gamma subunit, helix hairpin domain"/>
    <property type="match status" value="1"/>
</dbReference>
<dbReference type="RefSeq" id="WP_349432175.1">
    <property type="nucleotide sequence ID" value="NZ_CP157743.1"/>
</dbReference>
<evidence type="ECO:0000256" key="8">
    <source>
        <dbReference type="ARBA" id="ARBA00023196"/>
    </source>
</evidence>
<comment type="similarity">
    <text evidence="3">Belongs to the ATPase gamma chain family.</text>
</comment>
<dbReference type="GO" id="GO:0045259">
    <property type="term" value="C:proton-transporting ATP synthase complex"/>
    <property type="evidence" value="ECO:0007669"/>
    <property type="project" value="UniProtKB-KW"/>
</dbReference>
<keyword evidence="8" id="KW-0139">CF(1)</keyword>
<evidence type="ECO:0000313" key="10">
    <source>
        <dbReference type="EMBL" id="XBS21527.1"/>
    </source>
</evidence>
<keyword evidence="4" id="KW-0813">Transport</keyword>
<evidence type="ECO:0000256" key="2">
    <source>
        <dbReference type="ARBA" id="ARBA00004170"/>
    </source>
</evidence>
<accession>A0AAU7NX83</accession>
<dbReference type="EMBL" id="CP157743">
    <property type="protein sequence ID" value="XBS21527.1"/>
    <property type="molecule type" value="Genomic_DNA"/>
</dbReference>
<evidence type="ECO:0000256" key="7">
    <source>
        <dbReference type="ARBA" id="ARBA00023136"/>
    </source>
</evidence>
<dbReference type="AlphaFoldDB" id="A0AAU7NX83"/>
<dbReference type="InterPro" id="IPR035968">
    <property type="entry name" value="ATP_synth_F1_ATPase_gsu"/>
</dbReference>
<evidence type="ECO:0000256" key="5">
    <source>
        <dbReference type="ARBA" id="ARBA00022781"/>
    </source>
</evidence>
<comment type="function">
    <text evidence="1">Produces ATP from ADP in the presence of a proton gradient across the membrane. The gamma chain is believed to be important in regulating ATPase activity and the flow of protons through the CF(0) complex.</text>
</comment>
<dbReference type="Proteomes" id="UP001225378">
    <property type="component" value="Chromosome"/>
</dbReference>
<dbReference type="Gene3D" id="3.40.1380.10">
    <property type="match status" value="1"/>
</dbReference>
<dbReference type="PANTHER" id="PTHR11693:SF22">
    <property type="entry name" value="ATP SYNTHASE SUBUNIT GAMMA, MITOCHONDRIAL"/>
    <property type="match status" value="1"/>
</dbReference>
<dbReference type="InterPro" id="IPR000131">
    <property type="entry name" value="ATP_synth_F1_gsu"/>
</dbReference>
<dbReference type="InterPro" id="IPR017709">
    <property type="entry name" value="Alt_ATP_synth_F1_gsu"/>
</dbReference>
<keyword evidence="11" id="KW-1185">Reference proteome</keyword>
<dbReference type="KEGG" id="mech:Q9L42_005215"/>
<dbReference type="SUPFAM" id="SSF52943">
    <property type="entry name" value="ATP synthase (F1-ATPase), gamma subunit"/>
    <property type="match status" value="1"/>
</dbReference>
<reference evidence="10 11" key="1">
    <citation type="journal article" date="2024" name="Microbiology">
        <title>Methylomarinum rosea sp. nov., a novel halophilic methanotrophic bacterium from the hypersaline Lake Elton.</title>
        <authorList>
            <person name="Suleimanov R.Z."/>
            <person name="Oshkin I.Y."/>
            <person name="Danilova O.V."/>
            <person name="Suzina N.E."/>
            <person name="Dedysh S.N."/>
        </authorList>
    </citation>
    <scope>NUCLEOTIDE SEQUENCE [LARGE SCALE GENOMIC DNA]</scope>
    <source>
        <strain evidence="10 11">Ch1-1</strain>
    </source>
</reference>
<gene>
    <name evidence="10" type="ORF">Q9L42_005215</name>
</gene>
<keyword evidence="5" id="KW-0375">Hydrogen ion transport</keyword>
<proteinExistence type="inferred from homology"/>
<evidence type="ECO:0000256" key="6">
    <source>
        <dbReference type="ARBA" id="ARBA00023065"/>
    </source>
</evidence>